<proteinExistence type="predicted"/>
<organism evidence="1 2">
    <name type="scientific">Citrullus colocynthis</name>
    <name type="common">colocynth</name>
    <dbReference type="NCBI Taxonomy" id="252529"/>
    <lineage>
        <taxon>Eukaryota</taxon>
        <taxon>Viridiplantae</taxon>
        <taxon>Streptophyta</taxon>
        <taxon>Embryophyta</taxon>
        <taxon>Tracheophyta</taxon>
        <taxon>Spermatophyta</taxon>
        <taxon>Magnoliopsida</taxon>
        <taxon>eudicotyledons</taxon>
        <taxon>Gunneridae</taxon>
        <taxon>Pentapetalae</taxon>
        <taxon>rosids</taxon>
        <taxon>fabids</taxon>
        <taxon>Cucurbitales</taxon>
        <taxon>Cucurbitaceae</taxon>
        <taxon>Benincaseae</taxon>
        <taxon>Citrullus</taxon>
    </lineage>
</organism>
<name>A0ABP0XUQ7_9ROSI</name>
<gene>
    <name evidence="1" type="ORF">CITCOLO1_LOCUS3570</name>
</gene>
<feature type="non-terminal residue" evidence="1">
    <location>
        <position position="59"/>
    </location>
</feature>
<keyword evidence="2" id="KW-1185">Reference proteome</keyword>
<sequence length="59" mass="6505">MAASASSPFMKIQIQRDGTVGMILFTVWSLENVSGTVYWGIRHEFDAYIVGRDDAPGIV</sequence>
<protein>
    <submittedName>
        <fullName evidence="1">Uncharacterized protein</fullName>
    </submittedName>
</protein>
<evidence type="ECO:0000313" key="1">
    <source>
        <dbReference type="EMBL" id="CAK9311896.1"/>
    </source>
</evidence>
<dbReference type="Proteomes" id="UP001642487">
    <property type="component" value="Chromosome 10"/>
</dbReference>
<dbReference type="EMBL" id="OZ021744">
    <property type="protein sequence ID" value="CAK9311896.1"/>
    <property type="molecule type" value="Genomic_DNA"/>
</dbReference>
<evidence type="ECO:0000313" key="2">
    <source>
        <dbReference type="Proteomes" id="UP001642487"/>
    </source>
</evidence>
<accession>A0ABP0XUQ7</accession>
<reference evidence="1 2" key="1">
    <citation type="submission" date="2024-03" db="EMBL/GenBank/DDBJ databases">
        <authorList>
            <person name="Gkanogiannis A."/>
            <person name="Becerra Lopez-Lavalle L."/>
        </authorList>
    </citation>
    <scope>NUCLEOTIDE SEQUENCE [LARGE SCALE GENOMIC DNA]</scope>
</reference>